<dbReference type="EMBL" id="QZEI01000014">
    <property type="protein sequence ID" value="RLV60575.1"/>
    <property type="molecule type" value="Genomic_DNA"/>
</dbReference>
<dbReference type="OrthoDB" id="9815709at2"/>
<dbReference type="GO" id="GO:0003747">
    <property type="term" value="F:translation release factor activity"/>
    <property type="evidence" value="ECO:0007669"/>
    <property type="project" value="InterPro"/>
</dbReference>
<dbReference type="EC" id="3.1.1.29" evidence="4"/>
<evidence type="ECO:0000313" key="4">
    <source>
        <dbReference type="EMBL" id="RLV60575.1"/>
    </source>
</evidence>
<dbReference type="SUPFAM" id="SSF75620">
    <property type="entry name" value="Release factor"/>
    <property type="match status" value="1"/>
</dbReference>
<feature type="domain" description="Prokaryotic-type class I peptide chain release factors" evidence="3">
    <location>
        <begin position="7"/>
        <end position="132"/>
    </location>
</feature>
<protein>
    <submittedName>
        <fullName evidence="4">Aminoacyl-tRNA hydrolase</fullName>
        <ecNumber evidence="4">3.1.1.29</ecNumber>
    </submittedName>
</protein>
<dbReference type="PANTHER" id="PTHR47814:SF1">
    <property type="entry name" value="PEPTIDYL-TRNA HYDROLASE ARFB"/>
    <property type="match status" value="1"/>
</dbReference>
<feature type="compositionally biased region" description="Basic residues" evidence="2">
    <location>
        <begin position="119"/>
        <end position="138"/>
    </location>
</feature>
<evidence type="ECO:0000256" key="2">
    <source>
        <dbReference type="SAM" id="MobiDB-lite"/>
    </source>
</evidence>
<evidence type="ECO:0000259" key="3">
    <source>
        <dbReference type="Pfam" id="PF00472"/>
    </source>
</evidence>
<comment type="caution">
    <text evidence="4">The sequence shown here is derived from an EMBL/GenBank/DDBJ whole genome shotgun (WGS) entry which is preliminary data.</text>
</comment>
<keyword evidence="4" id="KW-0378">Hydrolase</keyword>
<comment type="similarity">
    <text evidence="1">Belongs to the prokaryotic/mitochondrial release factor family.</text>
</comment>
<dbReference type="Pfam" id="PF00472">
    <property type="entry name" value="RF-1"/>
    <property type="match status" value="1"/>
</dbReference>
<dbReference type="AlphaFoldDB" id="A0A3L8PZ45"/>
<proteinExistence type="inferred from homology"/>
<dbReference type="GO" id="GO:0004045">
    <property type="term" value="F:peptidyl-tRNA hydrolase activity"/>
    <property type="evidence" value="ECO:0007669"/>
    <property type="project" value="UniProtKB-EC"/>
</dbReference>
<dbReference type="NCBIfam" id="NF006718">
    <property type="entry name" value="PRK09256.1"/>
    <property type="match status" value="1"/>
</dbReference>
<gene>
    <name evidence="4" type="ORF">D5018_06400</name>
</gene>
<dbReference type="PANTHER" id="PTHR47814">
    <property type="entry name" value="PEPTIDYL-TRNA HYDROLASE ARFB"/>
    <property type="match status" value="1"/>
</dbReference>
<evidence type="ECO:0000313" key="5">
    <source>
        <dbReference type="Proteomes" id="UP000281474"/>
    </source>
</evidence>
<organism evidence="4 5">
    <name type="scientific">Parashewanella curva</name>
    <dbReference type="NCBI Taxonomy" id="2338552"/>
    <lineage>
        <taxon>Bacteria</taxon>
        <taxon>Pseudomonadati</taxon>
        <taxon>Pseudomonadota</taxon>
        <taxon>Gammaproteobacteria</taxon>
        <taxon>Alteromonadales</taxon>
        <taxon>Shewanellaceae</taxon>
        <taxon>Parashewanella</taxon>
    </lineage>
</organism>
<dbReference type="RefSeq" id="WP_121838182.1">
    <property type="nucleotide sequence ID" value="NZ_ML014763.1"/>
</dbReference>
<evidence type="ECO:0000256" key="1">
    <source>
        <dbReference type="ARBA" id="ARBA00010835"/>
    </source>
</evidence>
<dbReference type="GO" id="GO:0043022">
    <property type="term" value="F:ribosome binding"/>
    <property type="evidence" value="ECO:0007669"/>
    <property type="project" value="TreeGrafter"/>
</dbReference>
<name>A0A3L8PZ45_9GAMM</name>
<dbReference type="InterPro" id="IPR000352">
    <property type="entry name" value="Pep_chain_release_fac_I"/>
</dbReference>
<dbReference type="InterPro" id="IPR045853">
    <property type="entry name" value="Pep_chain_release_fac_I_sf"/>
</dbReference>
<keyword evidence="5" id="KW-1185">Reference proteome</keyword>
<sequence length="138" mass="15644">MIQISARVHIPESEVEWQFVRASGTGGQHVNKVSTAAVLIFDIKASSLPEYYQQRLLSKADHRITKSGKIIIKAQSTRSQDDNRQQALAMFIELVKSVTVVQKKRIATKPTRSSQTKRMDKKKQRGQTKSLRSKKIPL</sequence>
<dbReference type="Proteomes" id="UP000281474">
    <property type="component" value="Unassembled WGS sequence"/>
</dbReference>
<accession>A0A3L8PZ45</accession>
<reference evidence="4 5" key="1">
    <citation type="submission" date="2018-09" db="EMBL/GenBank/DDBJ databases">
        <title>Phylogeny of the Shewanellaceae, and recommendation for two new genera, Pseudoshewanella and Parashewanella.</title>
        <authorList>
            <person name="Wang G."/>
        </authorList>
    </citation>
    <scope>NUCLEOTIDE SEQUENCE [LARGE SCALE GENOMIC DNA]</scope>
    <source>
        <strain evidence="4 5">C51</strain>
    </source>
</reference>
<dbReference type="Gene3D" id="3.30.160.20">
    <property type="match status" value="1"/>
</dbReference>
<dbReference type="GO" id="GO:0072344">
    <property type="term" value="P:rescue of stalled ribosome"/>
    <property type="evidence" value="ECO:0007669"/>
    <property type="project" value="TreeGrafter"/>
</dbReference>
<feature type="region of interest" description="Disordered" evidence="2">
    <location>
        <begin position="105"/>
        <end position="138"/>
    </location>
</feature>